<organism evidence="3 4">
    <name type="scientific">Plastoroseomonas hellenica</name>
    <dbReference type="NCBI Taxonomy" id="2687306"/>
    <lineage>
        <taxon>Bacteria</taxon>
        <taxon>Pseudomonadati</taxon>
        <taxon>Pseudomonadota</taxon>
        <taxon>Alphaproteobacteria</taxon>
        <taxon>Acetobacterales</taxon>
        <taxon>Acetobacteraceae</taxon>
        <taxon>Plastoroseomonas</taxon>
    </lineage>
</organism>
<dbReference type="PANTHER" id="PTHR36505:SF1">
    <property type="entry name" value="BLR1072 PROTEIN"/>
    <property type="match status" value="1"/>
</dbReference>
<evidence type="ECO:0000313" key="3">
    <source>
        <dbReference type="EMBL" id="MBR0664789.1"/>
    </source>
</evidence>
<dbReference type="PROSITE" id="PS51318">
    <property type="entry name" value="TAT"/>
    <property type="match status" value="1"/>
</dbReference>
<dbReference type="PANTHER" id="PTHR36505">
    <property type="entry name" value="BLR1072 PROTEIN"/>
    <property type="match status" value="1"/>
</dbReference>
<evidence type="ECO:0000256" key="1">
    <source>
        <dbReference type="SAM" id="SignalP"/>
    </source>
</evidence>
<dbReference type="Gene3D" id="2.30.30.240">
    <property type="entry name" value="PRC-barrel domain"/>
    <property type="match status" value="1"/>
</dbReference>
<dbReference type="Pfam" id="PF05239">
    <property type="entry name" value="PRC"/>
    <property type="match status" value="1"/>
</dbReference>
<feature type="signal peptide" evidence="1">
    <location>
        <begin position="1"/>
        <end position="20"/>
    </location>
</feature>
<dbReference type="InterPro" id="IPR006311">
    <property type="entry name" value="TAT_signal"/>
</dbReference>
<accession>A0ABS5EWW9</accession>
<evidence type="ECO:0000313" key="4">
    <source>
        <dbReference type="Proteomes" id="UP001196870"/>
    </source>
</evidence>
<name>A0ABS5EWW9_9PROT</name>
<proteinExistence type="predicted"/>
<keyword evidence="4" id="KW-1185">Reference proteome</keyword>
<comment type="caution">
    <text evidence="3">The sequence shown here is derived from an EMBL/GenBank/DDBJ whole genome shotgun (WGS) entry which is preliminary data.</text>
</comment>
<dbReference type="InterPro" id="IPR027275">
    <property type="entry name" value="PRC-brl_dom"/>
</dbReference>
<gene>
    <name evidence="3" type="ORF">GXW71_10545</name>
</gene>
<dbReference type="EMBL" id="JAAGBB010000010">
    <property type="protein sequence ID" value="MBR0664789.1"/>
    <property type="molecule type" value="Genomic_DNA"/>
</dbReference>
<keyword evidence="1" id="KW-0732">Signal</keyword>
<feature type="chain" id="PRO_5045717849" evidence="1">
    <location>
        <begin position="21"/>
        <end position="130"/>
    </location>
</feature>
<dbReference type="Proteomes" id="UP001196870">
    <property type="component" value="Unassembled WGS sequence"/>
</dbReference>
<dbReference type="SUPFAM" id="SSF50346">
    <property type="entry name" value="PRC-barrel domain"/>
    <property type="match status" value="1"/>
</dbReference>
<protein>
    <submittedName>
        <fullName evidence="3">PRC-barrel domain containing protein</fullName>
    </submittedName>
</protein>
<dbReference type="RefSeq" id="WP_211852449.1">
    <property type="nucleotide sequence ID" value="NZ_JAAGBB010000010.1"/>
</dbReference>
<feature type="domain" description="PRC-barrel" evidence="2">
    <location>
        <begin position="44"/>
        <end position="104"/>
    </location>
</feature>
<dbReference type="InterPro" id="IPR011033">
    <property type="entry name" value="PRC_barrel-like_sf"/>
</dbReference>
<reference evidence="4" key="1">
    <citation type="journal article" date="2021" name="Syst. Appl. Microbiol.">
        <title>Roseomonas hellenica sp. nov., isolated from roots of wild-growing Alkanna tinctoria.</title>
        <authorList>
            <person name="Rat A."/>
            <person name="Naranjo H.D."/>
            <person name="Lebbe L."/>
            <person name="Cnockaert M."/>
            <person name="Krigas N."/>
            <person name="Grigoriadou K."/>
            <person name="Maloupa E."/>
            <person name="Willems A."/>
        </authorList>
    </citation>
    <scope>NUCLEOTIDE SEQUENCE [LARGE SCALE GENOMIC DNA]</scope>
    <source>
        <strain evidence="4">LMG 31523</strain>
    </source>
</reference>
<evidence type="ECO:0000259" key="2">
    <source>
        <dbReference type="Pfam" id="PF05239"/>
    </source>
</evidence>
<sequence>MRTRREILAGGLACTVIVTAAVPAALAQSTAARTASPASPVADQRRVKALLERDVYSSDNVEIGEIEDLILDAEGRVETAVIELEGRLGFTEKHVAVPFSQLRYDGTQRRFQLQMSREEVRALPAFHLRD</sequence>